<dbReference type="InterPro" id="IPR014031">
    <property type="entry name" value="Ketoacyl_synth_C"/>
</dbReference>
<proteinExistence type="inferred from homology"/>
<dbReference type="PIRSF" id="PIRSF000447">
    <property type="entry name" value="KAS_II"/>
    <property type="match status" value="1"/>
</dbReference>
<evidence type="ECO:0000256" key="10">
    <source>
        <dbReference type="ARBA" id="ARBA00023315"/>
    </source>
</evidence>
<dbReference type="InterPro" id="IPR016039">
    <property type="entry name" value="Thiolase-like"/>
</dbReference>
<evidence type="ECO:0000256" key="2">
    <source>
        <dbReference type="ARBA" id="ARBA00008467"/>
    </source>
</evidence>
<dbReference type="EMBL" id="DVHI01000062">
    <property type="protein sequence ID" value="HIR62876.1"/>
    <property type="molecule type" value="Genomic_DNA"/>
</dbReference>
<evidence type="ECO:0000256" key="6">
    <source>
        <dbReference type="ARBA" id="ARBA00022679"/>
    </source>
</evidence>
<protein>
    <recommendedName>
        <fullName evidence="4 11">3-oxoacyl-[acyl-carrier-protein] synthase 2</fullName>
        <ecNumber evidence="3 11">2.3.1.179</ecNumber>
    </recommendedName>
</protein>
<dbReference type="NCBIfam" id="TIGR03150">
    <property type="entry name" value="fabF"/>
    <property type="match status" value="1"/>
</dbReference>
<evidence type="ECO:0000256" key="3">
    <source>
        <dbReference type="ARBA" id="ARBA00012356"/>
    </source>
</evidence>
<keyword evidence="8" id="KW-0443">Lipid metabolism</keyword>
<keyword evidence="9 11" id="KW-0275">Fatty acid biosynthesis</keyword>
<evidence type="ECO:0000313" key="15">
    <source>
        <dbReference type="EMBL" id="HIR62876.1"/>
    </source>
</evidence>
<comment type="catalytic activity">
    <reaction evidence="11">
        <text>(9Z)-hexadecenoyl-[ACP] + malonyl-[ACP] + H(+) = 3-oxo-(11Z)-octadecenoyl-[ACP] + holo-[ACP] + CO2</text>
        <dbReference type="Rhea" id="RHEA:55040"/>
        <dbReference type="Rhea" id="RHEA-COMP:9623"/>
        <dbReference type="Rhea" id="RHEA-COMP:9685"/>
        <dbReference type="Rhea" id="RHEA-COMP:10800"/>
        <dbReference type="Rhea" id="RHEA-COMP:14074"/>
        <dbReference type="ChEBI" id="CHEBI:15378"/>
        <dbReference type="ChEBI" id="CHEBI:16526"/>
        <dbReference type="ChEBI" id="CHEBI:64479"/>
        <dbReference type="ChEBI" id="CHEBI:78449"/>
        <dbReference type="ChEBI" id="CHEBI:83989"/>
        <dbReference type="ChEBI" id="CHEBI:138538"/>
        <dbReference type="EC" id="2.3.1.179"/>
    </reaction>
</comment>
<dbReference type="Proteomes" id="UP000886744">
    <property type="component" value="Unassembled WGS sequence"/>
</dbReference>
<accession>A0A9D1E1E5</accession>
<evidence type="ECO:0000259" key="14">
    <source>
        <dbReference type="PROSITE" id="PS52004"/>
    </source>
</evidence>
<evidence type="ECO:0000256" key="4">
    <source>
        <dbReference type="ARBA" id="ARBA00014657"/>
    </source>
</evidence>
<dbReference type="FunFam" id="3.40.47.10:FF:000018">
    <property type="entry name" value="3-oxoacyl-[acyl-carrier-protein] synthase 2"/>
    <property type="match status" value="1"/>
</dbReference>
<gene>
    <name evidence="15" type="primary">fabF</name>
    <name evidence="15" type="ORF">IAC94_05080</name>
</gene>
<feature type="domain" description="Ketosynthase family 3 (KS3)" evidence="14">
    <location>
        <begin position="3"/>
        <end position="415"/>
    </location>
</feature>
<evidence type="ECO:0000256" key="11">
    <source>
        <dbReference type="PIRNR" id="PIRNR000447"/>
    </source>
</evidence>
<name>A0A9D1E1E5_9BACT</name>
<evidence type="ECO:0000256" key="9">
    <source>
        <dbReference type="ARBA" id="ARBA00023160"/>
    </source>
</evidence>
<dbReference type="Gene3D" id="3.40.47.10">
    <property type="match status" value="1"/>
</dbReference>
<dbReference type="PANTHER" id="PTHR11712:SF336">
    <property type="entry name" value="3-OXOACYL-[ACYL-CARRIER-PROTEIN] SYNTHASE, MITOCHONDRIAL"/>
    <property type="match status" value="1"/>
</dbReference>
<comment type="similarity">
    <text evidence="2 11 13">Belongs to the thiolase-like superfamily. Beta-ketoacyl-ACP synthases family.</text>
</comment>
<keyword evidence="6 11" id="KW-0808">Transferase</keyword>
<dbReference type="PANTHER" id="PTHR11712">
    <property type="entry name" value="POLYKETIDE SYNTHASE-RELATED"/>
    <property type="match status" value="1"/>
</dbReference>
<dbReference type="PROSITE" id="PS52004">
    <property type="entry name" value="KS3_2"/>
    <property type="match status" value="1"/>
</dbReference>
<organism evidence="15 16">
    <name type="scientific">Candidatus Coprenecus avistercoris</name>
    <dbReference type="NCBI Taxonomy" id="2840730"/>
    <lineage>
        <taxon>Bacteria</taxon>
        <taxon>Pseudomonadati</taxon>
        <taxon>Bacteroidota</taxon>
        <taxon>Bacteroidia</taxon>
        <taxon>Bacteroidales</taxon>
        <taxon>Rikenellaceae</taxon>
        <taxon>Rikenellaceae incertae sedis</taxon>
        <taxon>Candidatus Coprenecus</taxon>
    </lineage>
</organism>
<evidence type="ECO:0000256" key="8">
    <source>
        <dbReference type="ARBA" id="ARBA00023098"/>
    </source>
</evidence>
<dbReference type="Pfam" id="PF02801">
    <property type="entry name" value="Ketoacyl-synt_C"/>
    <property type="match status" value="1"/>
</dbReference>
<dbReference type="Pfam" id="PF00109">
    <property type="entry name" value="ketoacyl-synt"/>
    <property type="match status" value="1"/>
</dbReference>
<reference evidence="15" key="2">
    <citation type="journal article" date="2021" name="PeerJ">
        <title>Extensive microbial diversity within the chicken gut microbiome revealed by metagenomics and culture.</title>
        <authorList>
            <person name="Gilroy R."/>
            <person name="Ravi A."/>
            <person name="Getino M."/>
            <person name="Pursley I."/>
            <person name="Horton D.L."/>
            <person name="Alikhan N.F."/>
            <person name="Baker D."/>
            <person name="Gharbi K."/>
            <person name="Hall N."/>
            <person name="Watson M."/>
            <person name="Adriaenssens E.M."/>
            <person name="Foster-Nyarko E."/>
            <person name="Jarju S."/>
            <person name="Secka A."/>
            <person name="Antonio M."/>
            <person name="Oren A."/>
            <person name="Chaudhuri R.R."/>
            <person name="La Ragione R."/>
            <person name="Hildebrand F."/>
            <person name="Pallen M.J."/>
        </authorList>
    </citation>
    <scope>NUCLEOTIDE SEQUENCE</scope>
    <source>
        <strain evidence="15">ChiHjej13B12-12457</strain>
    </source>
</reference>
<evidence type="ECO:0000313" key="16">
    <source>
        <dbReference type="Proteomes" id="UP000886744"/>
    </source>
</evidence>
<comment type="caution">
    <text evidence="15">The sequence shown here is derived from an EMBL/GenBank/DDBJ whole genome shotgun (WGS) entry which is preliminary data.</text>
</comment>
<evidence type="ECO:0000256" key="5">
    <source>
        <dbReference type="ARBA" id="ARBA00022516"/>
    </source>
</evidence>
<dbReference type="PROSITE" id="PS00606">
    <property type="entry name" value="KS3_1"/>
    <property type="match status" value="1"/>
</dbReference>
<dbReference type="InterPro" id="IPR018201">
    <property type="entry name" value="Ketoacyl_synth_AS"/>
</dbReference>
<dbReference type="InterPro" id="IPR017568">
    <property type="entry name" value="3-oxoacyl-ACP_synth-2"/>
</dbReference>
<dbReference type="InterPro" id="IPR020841">
    <property type="entry name" value="PKS_Beta-ketoAc_synthase_dom"/>
</dbReference>
<sequence>MGLKRVVVTGLGTINPLGSTVEEYFSSLDNGVSGAELITSFDTARFKTKFACTVNNFDPAQHGIDRKELRRIDRFAQFAMAAAFQAVADSGLDLDKIDKDRAGVILGSGIGGIGSLTEELMGYCGGECIPRFSPFLITKMISDMAPGLISIHYGFAGPNYTTTSACASSSHAMGDALNLIRLGKADVILTGGAEAPVTIPSIGGFNASKALSTNNDEYRTSSRPFDATRDGFVMGEGSAVLVFEELEHALARGARIYAEVAGAGMSADAYHITAPLPDGSGAAKVMRLALDDAGLRPEDVDYINVHGTSTPLGDVAELKGVRTVFGDHAYRLSISSTKSMHGHLLGAAGAVEALACIHAIQSSTVPPTINFRHEDPEIDYRMDLTLNHPRRRSVRVALNNTFGFGGHNSCLIFRSC</sequence>
<dbReference type="GO" id="GO:0030497">
    <property type="term" value="P:fatty acid elongation"/>
    <property type="evidence" value="ECO:0007669"/>
    <property type="project" value="UniProtKB-ARBA"/>
</dbReference>
<evidence type="ECO:0000256" key="12">
    <source>
        <dbReference type="PIRSR" id="PIRSR000447-1"/>
    </source>
</evidence>
<dbReference type="NCBIfam" id="NF005589">
    <property type="entry name" value="PRK07314.1"/>
    <property type="match status" value="1"/>
</dbReference>
<evidence type="ECO:0000256" key="13">
    <source>
        <dbReference type="RuleBase" id="RU003694"/>
    </source>
</evidence>
<dbReference type="GO" id="GO:0004315">
    <property type="term" value="F:3-oxoacyl-[acyl-carrier-protein] synthase activity"/>
    <property type="evidence" value="ECO:0007669"/>
    <property type="project" value="UniProtKB-UniRule"/>
</dbReference>
<dbReference type="GO" id="GO:0005829">
    <property type="term" value="C:cytosol"/>
    <property type="evidence" value="ECO:0007669"/>
    <property type="project" value="TreeGrafter"/>
</dbReference>
<dbReference type="SUPFAM" id="SSF53901">
    <property type="entry name" value="Thiolase-like"/>
    <property type="match status" value="1"/>
</dbReference>
<reference evidence="15" key="1">
    <citation type="submission" date="2020-10" db="EMBL/GenBank/DDBJ databases">
        <authorList>
            <person name="Gilroy R."/>
        </authorList>
    </citation>
    <scope>NUCLEOTIDE SEQUENCE</scope>
    <source>
        <strain evidence="15">ChiHjej13B12-12457</strain>
    </source>
</reference>
<dbReference type="InterPro" id="IPR014030">
    <property type="entry name" value="Ketoacyl_synth_N"/>
</dbReference>
<keyword evidence="10 11" id="KW-0012">Acyltransferase</keyword>
<evidence type="ECO:0000256" key="1">
    <source>
        <dbReference type="ARBA" id="ARBA00005194"/>
    </source>
</evidence>
<evidence type="ECO:0000256" key="7">
    <source>
        <dbReference type="ARBA" id="ARBA00022832"/>
    </source>
</evidence>
<comment type="function">
    <text evidence="11">Involved in the type II fatty acid elongation cycle. Catalyzes the elongation of a wide range of acyl-ACP by the addition of two carbons from malonyl-ACP to an acyl acceptor. Can efficiently catalyze the conversion of palmitoleoyl-ACP (cis-hexadec-9-enoyl-ACP) to cis-vaccenoyl-ACP (cis-octadec-11-enoyl-ACP), an essential step in the thermal regulation of fatty acid composition.</text>
</comment>
<dbReference type="SMART" id="SM00825">
    <property type="entry name" value="PKS_KS"/>
    <property type="match status" value="1"/>
</dbReference>
<dbReference type="InterPro" id="IPR000794">
    <property type="entry name" value="Beta-ketoacyl_synthase"/>
</dbReference>
<dbReference type="FunFam" id="3.40.47.10:FF:000029">
    <property type="entry name" value="3-oxoacyl-[acyl-carrier-protein] synthase 1"/>
    <property type="match status" value="1"/>
</dbReference>
<feature type="active site" description="For beta-ketoacyl synthase activity" evidence="12">
    <location>
        <position position="166"/>
    </location>
</feature>
<comment type="catalytic activity">
    <reaction evidence="11">
        <text>a fatty acyl-[ACP] + malonyl-[ACP] + H(+) = a 3-oxoacyl-[ACP] + holo-[ACP] + CO2</text>
        <dbReference type="Rhea" id="RHEA:22836"/>
        <dbReference type="Rhea" id="RHEA-COMP:9623"/>
        <dbReference type="Rhea" id="RHEA-COMP:9685"/>
        <dbReference type="Rhea" id="RHEA-COMP:9916"/>
        <dbReference type="Rhea" id="RHEA-COMP:14125"/>
        <dbReference type="ChEBI" id="CHEBI:15378"/>
        <dbReference type="ChEBI" id="CHEBI:16526"/>
        <dbReference type="ChEBI" id="CHEBI:64479"/>
        <dbReference type="ChEBI" id="CHEBI:78449"/>
        <dbReference type="ChEBI" id="CHEBI:78776"/>
        <dbReference type="ChEBI" id="CHEBI:138651"/>
    </reaction>
</comment>
<keyword evidence="5 11" id="KW-0444">Lipid biosynthesis</keyword>
<dbReference type="CDD" id="cd00834">
    <property type="entry name" value="KAS_I_II"/>
    <property type="match status" value="1"/>
</dbReference>
<dbReference type="EC" id="2.3.1.179" evidence="3 11"/>
<keyword evidence="7" id="KW-0276">Fatty acid metabolism</keyword>
<dbReference type="AlphaFoldDB" id="A0A9D1E1E5"/>
<comment type="pathway">
    <text evidence="1 11">Lipid metabolism; fatty acid biosynthesis.</text>
</comment>